<proteinExistence type="predicted"/>
<name>A0A7J7SFI7_PIPKU</name>
<sequence>MNQEVKVQFPPAHPPTGDVPATTVHALDRNRTWDPSVGRLTLYPLSHTGFGWRATLFKLKLLLMPLLQHRLAQAVVFCGRATLQGPKSRGLPTTGFQGCFRSMFSKYSFSERACRLLPRGMLHIYLPEHRTPKSGTAGGGEDLGGIPGRGGPPQN</sequence>
<evidence type="ECO:0000256" key="1">
    <source>
        <dbReference type="SAM" id="MobiDB-lite"/>
    </source>
</evidence>
<dbReference type="AlphaFoldDB" id="A0A7J7SFI7"/>
<feature type="region of interest" description="Disordered" evidence="1">
    <location>
        <begin position="131"/>
        <end position="155"/>
    </location>
</feature>
<evidence type="ECO:0000313" key="3">
    <source>
        <dbReference type="Proteomes" id="UP000558488"/>
    </source>
</evidence>
<dbReference type="Proteomes" id="UP000558488">
    <property type="component" value="Unassembled WGS sequence"/>
</dbReference>
<evidence type="ECO:0000313" key="2">
    <source>
        <dbReference type="EMBL" id="KAF6287151.1"/>
    </source>
</evidence>
<keyword evidence="3" id="KW-1185">Reference proteome</keyword>
<dbReference type="EMBL" id="JACAGB010000042">
    <property type="protein sequence ID" value="KAF6287151.1"/>
    <property type="molecule type" value="Genomic_DNA"/>
</dbReference>
<gene>
    <name evidence="2" type="ORF">mPipKuh1_009987</name>
</gene>
<protein>
    <submittedName>
        <fullName evidence="2">Uncharacterized protein</fullName>
    </submittedName>
</protein>
<feature type="compositionally biased region" description="Gly residues" evidence="1">
    <location>
        <begin position="136"/>
        <end position="155"/>
    </location>
</feature>
<comment type="caution">
    <text evidence="2">The sequence shown here is derived from an EMBL/GenBank/DDBJ whole genome shotgun (WGS) entry which is preliminary data.</text>
</comment>
<accession>A0A7J7SFI7</accession>
<reference evidence="2 3" key="1">
    <citation type="journal article" date="2020" name="Nature">
        <title>Six reference-quality genomes reveal evolution of bat adaptations.</title>
        <authorList>
            <person name="Jebb D."/>
            <person name="Huang Z."/>
            <person name="Pippel M."/>
            <person name="Hughes G.M."/>
            <person name="Lavrichenko K."/>
            <person name="Devanna P."/>
            <person name="Winkler S."/>
            <person name="Jermiin L.S."/>
            <person name="Skirmuntt E.C."/>
            <person name="Katzourakis A."/>
            <person name="Burkitt-Gray L."/>
            <person name="Ray D.A."/>
            <person name="Sullivan K.A.M."/>
            <person name="Roscito J.G."/>
            <person name="Kirilenko B.M."/>
            <person name="Davalos L.M."/>
            <person name="Corthals A.P."/>
            <person name="Power M.L."/>
            <person name="Jones G."/>
            <person name="Ransome R.D."/>
            <person name="Dechmann D.K.N."/>
            <person name="Locatelli A.G."/>
            <person name="Puechmaille S.J."/>
            <person name="Fedrigo O."/>
            <person name="Jarvis E.D."/>
            <person name="Hiller M."/>
            <person name="Vernes S.C."/>
            <person name="Myers E.W."/>
            <person name="Teeling E.C."/>
        </authorList>
    </citation>
    <scope>NUCLEOTIDE SEQUENCE [LARGE SCALE GENOMIC DNA]</scope>
    <source>
        <strain evidence="2">MPipKuh1</strain>
        <tissue evidence="2">Flight muscle</tissue>
    </source>
</reference>
<organism evidence="2 3">
    <name type="scientific">Pipistrellus kuhlii</name>
    <name type="common">Kuhl's pipistrelle</name>
    <dbReference type="NCBI Taxonomy" id="59472"/>
    <lineage>
        <taxon>Eukaryota</taxon>
        <taxon>Metazoa</taxon>
        <taxon>Chordata</taxon>
        <taxon>Craniata</taxon>
        <taxon>Vertebrata</taxon>
        <taxon>Euteleostomi</taxon>
        <taxon>Mammalia</taxon>
        <taxon>Eutheria</taxon>
        <taxon>Laurasiatheria</taxon>
        <taxon>Chiroptera</taxon>
        <taxon>Yangochiroptera</taxon>
        <taxon>Vespertilionidae</taxon>
        <taxon>Pipistrellus</taxon>
    </lineage>
</organism>